<comment type="caution">
    <text evidence="1">The sequence shown here is derived from an EMBL/GenBank/DDBJ whole genome shotgun (WGS) entry which is preliminary data.</text>
</comment>
<reference evidence="1 2" key="1">
    <citation type="submission" date="2024-02" db="EMBL/GenBank/DDBJ databases">
        <title>A draft genome for the cacao thread blight pathogen Marasmius crinis-equi.</title>
        <authorList>
            <person name="Cohen S.P."/>
            <person name="Baruah I.K."/>
            <person name="Amoako-Attah I."/>
            <person name="Bukari Y."/>
            <person name="Meinhardt L.W."/>
            <person name="Bailey B.A."/>
        </authorList>
    </citation>
    <scope>NUCLEOTIDE SEQUENCE [LARGE SCALE GENOMIC DNA]</scope>
    <source>
        <strain evidence="1 2">GH-76</strain>
    </source>
</reference>
<proteinExistence type="predicted"/>
<evidence type="ECO:0000313" key="1">
    <source>
        <dbReference type="EMBL" id="KAL0576082.1"/>
    </source>
</evidence>
<dbReference type="Proteomes" id="UP001465976">
    <property type="component" value="Unassembled WGS sequence"/>
</dbReference>
<dbReference type="PANTHER" id="PTHR16255:SF1">
    <property type="entry name" value="REQUIRED FOR MEIOTIC NUCLEAR DIVISION PROTEIN 1 HOMOLOG"/>
    <property type="match status" value="1"/>
</dbReference>
<dbReference type="EMBL" id="JBAHYK010000249">
    <property type="protein sequence ID" value="KAL0576082.1"/>
    <property type="molecule type" value="Genomic_DNA"/>
</dbReference>
<sequence length="146" mass="16440">MEDVMKFLNARRNAYHTNPRLIDEVIYSPYSYDRPVNDDAQNSSNLSRDADLLGVPELRPGSGDEMRTIKRKGRFEASSAEAEIFIFEYGTVVIWGMSEAQEKRLLSSLTKLSLSHALSQSVKISLVSIALRVPQIKFITKTSSKV</sequence>
<protein>
    <submittedName>
        <fullName evidence="1">Sporulation protein rmd1</fullName>
    </submittedName>
</protein>
<keyword evidence="2" id="KW-1185">Reference proteome</keyword>
<dbReference type="PANTHER" id="PTHR16255">
    <property type="entry name" value="REQUIRED FOR MEIOTIC NUCLEAR DIVISION PROTEIN 1 HOMOLOG"/>
    <property type="match status" value="1"/>
</dbReference>
<evidence type="ECO:0000313" key="2">
    <source>
        <dbReference type="Proteomes" id="UP001465976"/>
    </source>
</evidence>
<accession>A0ABR3FL09</accession>
<organism evidence="1 2">
    <name type="scientific">Marasmius crinis-equi</name>
    <dbReference type="NCBI Taxonomy" id="585013"/>
    <lineage>
        <taxon>Eukaryota</taxon>
        <taxon>Fungi</taxon>
        <taxon>Dikarya</taxon>
        <taxon>Basidiomycota</taxon>
        <taxon>Agaricomycotina</taxon>
        <taxon>Agaricomycetes</taxon>
        <taxon>Agaricomycetidae</taxon>
        <taxon>Agaricales</taxon>
        <taxon>Marasmiineae</taxon>
        <taxon>Marasmiaceae</taxon>
        <taxon>Marasmius</taxon>
    </lineage>
</organism>
<name>A0ABR3FL09_9AGAR</name>
<gene>
    <name evidence="1" type="primary">RMD1</name>
    <name evidence="1" type="ORF">V5O48_005910</name>
</gene>
<dbReference type="InterPro" id="IPR051624">
    <property type="entry name" value="RMD1/Sad1-interacting"/>
</dbReference>